<keyword evidence="2" id="KW-0677">Repeat</keyword>
<accession>R0K8S0</accession>
<feature type="region of interest" description="Disordered" evidence="5">
    <location>
        <begin position="305"/>
        <end position="327"/>
    </location>
</feature>
<evidence type="ECO:0000256" key="4">
    <source>
        <dbReference type="ARBA" id="ARBA00022833"/>
    </source>
</evidence>
<name>R0K8S0_EXST2</name>
<dbReference type="SUPFAM" id="SSF48452">
    <property type="entry name" value="TPR-like"/>
    <property type="match status" value="1"/>
</dbReference>
<dbReference type="Gene3D" id="1.25.40.10">
    <property type="entry name" value="Tetratricopeptide repeat domain"/>
    <property type="match status" value="1"/>
</dbReference>
<sequence length="1503" mass="170647">MTGPKSTSTDLGRLWTQAINDYNARTDEDLSSMGALDLAGAMKILDVSMEKFKGFRNDGSKMAKFRSAMGDSLGDMQKCIDGVAIVGSAAGAFPPAMPVGLVFTAASRLISAFAGLKAHYDRVESFFAFSSRFFQRLSLLEQRADSGPLAIAIVRVFSMQLSVCARVRYIIKKKRFSQFLNALWNMEDQELLAAYAAMQVSIEELNESVGFESYSSIRSLQEDVRAGNDNLRSMREESSANTAKLDELDHKLQSFRANLGQDVQQLYLSSLKLDVVVTEGFVAVQNRQNESHALLLQLQKSVDKLGKSSEHEDKKKQATKSKGDGGDRKFQALREIKKFLTENNMDFPSWADAHRENSVQEEDMRGSQVQQTARWLCEHPNFRSWSEGACQLLWLPGAEGIGKSFLAFSAVQELRARQSDQSYLAYFFFKEEHPYLQSMQNAFASAALQIAESNNKYAEQVAAQIREDSGKRTSISTWDRFFLSMFPRNNEPTSRLFLILDGLDEAHIQQGGLLTQFLSDLTTENARVSVLATGRPEEKIILQLYKPLVIEVTKHEMKSDMKTLVKSRLLSLPRLCKFSQTVKRAITRKVLKHADSMLYVEHVLRRFSYIGRERAVLEELERLPATLHDLYRLLLEECRHNRSETQYQAMKKMFAWLAFPKRSLSLAEASHLVQLTLLDDTFDIEEEIIGRSSRILELTQARQADDDTKDDDKDDDENEDFKDDGDPELAYRDLPLTFQDRSLRQYFQSISIEADGATEFRTPASAAQLTILQMCANIMIQAAKDPEDQPSIALARYAIQYWYEHLEELDVENSTDEVIRQVATLLYTITQNTNNIAKLFEQRARHTDMYPERLDDSPAAQVKEWANTVNKDNVLLLLTHGHVQNWLNAIDQTWIPETFEFVKATLFLANRLEKNEEEPLRMIDAVIAQYKIPGEDFRTLRATGATLCGYGYESRDLNRQQAMLTEGVSYLKQSVECMEGDALERIATLRLLAPKYTWIDQQPEAIVYYDQAYDMLSNLESEDLTEAKSKELNDIRLDILTAKATAFTELNQPEDALQIYNKARELSGAHPLPGWTLDEITLLFKEEYDTDGTKLMEALHTWTVKERNSWFAYCFNGFVDANAVTRMQRAAKMAKKTDLLLEWLNGLAKTLPKESYYLFNLRGAIARLYYPVMGCVEKGKAMRQEILAMNPKPESWYEETMNETRTQHHMQLAEILFHEFQTCADPAKKETLLESLTLLPSAHEYQRYMNELFAACINGLEDSVSWNDSSSLRLLSKVLASLDGLEHDARIACSAQFSILDRAIHYQSSDIGDSETVSNEGSAEADATNPTTTTGETKKESLADSVMDIAGEGSAHGTAGEKLLEQELDDTATESAQLEEDITEAGIYCDGGCGTEINTWTKPMYYCLVCVNCDLCEVCYAKRLAQTRGEIEEPWHSFCGRDHYYIKAPLKGWKGIRNGVIRINDEEFTVKHWLKGLKEERWQNAWATFWTRQGGLKDIGDEA</sequence>
<keyword evidence="3" id="KW-0863">Zinc-finger</keyword>
<protein>
    <recommendedName>
        <fullName evidence="6">NACHT domain-containing protein</fullName>
    </recommendedName>
</protein>
<dbReference type="OrthoDB" id="448455at2759"/>
<dbReference type="Gene3D" id="3.40.50.300">
    <property type="entry name" value="P-loop containing nucleotide triphosphate hydrolases"/>
    <property type="match status" value="1"/>
</dbReference>
<organism evidence="7 8">
    <name type="scientific">Exserohilum turcicum (strain 28A)</name>
    <name type="common">Northern leaf blight fungus</name>
    <name type="synonym">Setosphaeria turcica</name>
    <dbReference type="NCBI Taxonomy" id="671987"/>
    <lineage>
        <taxon>Eukaryota</taxon>
        <taxon>Fungi</taxon>
        <taxon>Dikarya</taxon>
        <taxon>Ascomycota</taxon>
        <taxon>Pezizomycotina</taxon>
        <taxon>Dothideomycetes</taxon>
        <taxon>Pleosporomycetidae</taxon>
        <taxon>Pleosporales</taxon>
        <taxon>Pleosporineae</taxon>
        <taxon>Pleosporaceae</taxon>
        <taxon>Exserohilum</taxon>
    </lineage>
</organism>
<dbReference type="EMBL" id="KB908626">
    <property type="protein sequence ID" value="EOA85859.1"/>
    <property type="molecule type" value="Genomic_DNA"/>
</dbReference>
<evidence type="ECO:0000313" key="8">
    <source>
        <dbReference type="Proteomes" id="UP000016935"/>
    </source>
</evidence>
<dbReference type="Pfam" id="PF24883">
    <property type="entry name" value="NPHP3_N"/>
    <property type="match status" value="1"/>
</dbReference>
<feature type="compositionally biased region" description="Acidic residues" evidence="5">
    <location>
        <begin position="707"/>
        <end position="727"/>
    </location>
</feature>
<dbReference type="InterPro" id="IPR007111">
    <property type="entry name" value="NACHT_NTPase"/>
</dbReference>
<dbReference type="InterPro" id="IPR027417">
    <property type="entry name" value="P-loop_NTPase"/>
</dbReference>
<evidence type="ECO:0000256" key="1">
    <source>
        <dbReference type="ARBA" id="ARBA00022723"/>
    </source>
</evidence>
<evidence type="ECO:0000256" key="2">
    <source>
        <dbReference type="ARBA" id="ARBA00022737"/>
    </source>
</evidence>
<dbReference type="InterPro" id="IPR043145">
    <property type="entry name" value="Znf_ZZ_sf"/>
</dbReference>
<evidence type="ECO:0000313" key="7">
    <source>
        <dbReference type="EMBL" id="EOA85859.1"/>
    </source>
</evidence>
<dbReference type="eggNOG" id="ENOG502SM5F">
    <property type="taxonomic scope" value="Eukaryota"/>
</dbReference>
<dbReference type="Pfam" id="PF17109">
    <property type="entry name" value="Goodbye"/>
    <property type="match status" value="1"/>
</dbReference>
<feature type="compositionally biased region" description="Polar residues" evidence="5">
    <location>
        <begin position="1311"/>
        <end position="1321"/>
    </location>
</feature>
<proteinExistence type="predicted"/>
<dbReference type="HOGENOM" id="CLU_002382_0_0_1"/>
<evidence type="ECO:0000256" key="3">
    <source>
        <dbReference type="ARBA" id="ARBA00022771"/>
    </source>
</evidence>
<feature type="region of interest" description="Disordered" evidence="5">
    <location>
        <begin position="700"/>
        <end position="729"/>
    </location>
</feature>
<reference evidence="7 8" key="1">
    <citation type="journal article" date="2012" name="PLoS Pathog.">
        <title>Diverse lifestyles and strategies of plant pathogenesis encoded in the genomes of eighteen Dothideomycetes fungi.</title>
        <authorList>
            <person name="Ohm R.A."/>
            <person name="Feau N."/>
            <person name="Henrissat B."/>
            <person name="Schoch C.L."/>
            <person name="Horwitz B.A."/>
            <person name="Barry K.W."/>
            <person name="Condon B.J."/>
            <person name="Copeland A.C."/>
            <person name="Dhillon B."/>
            <person name="Glaser F."/>
            <person name="Hesse C.N."/>
            <person name="Kosti I."/>
            <person name="LaButti K."/>
            <person name="Lindquist E.A."/>
            <person name="Lucas S."/>
            <person name="Salamov A.A."/>
            <person name="Bradshaw R.E."/>
            <person name="Ciuffetti L."/>
            <person name="Hamelin R.C."/>
            <person name="Kema G.H.J."/>
            <person name="Lawrence C."/>
            <person name="Scott J.A."/>
            <person name="Spatafora J.W."/>
            <person name="Turgeon B.G."/>
            <person name="de Wit P.J.G.M."/>
            <person name="Zhong S."/>
            <person name="Goodwin S.B."/>
            <person name="Grigoriev I.V."/>
        </authorList>
    </citation>
    <scope>NUCLEOTIDE SEQUENCE [LARGE SCALE GENOMIC DNA]</scope>
    <source>
        <strain evidence="8">28A</strain>
    </source>
</reference>
<keyword evidence="8" id="KW-1185">Reference proteome</keyword>
<gene>
    <name evidence="7" type="ORF">SETTUDRAFT_39886</name>
</gene>
<feature type="region of interest" description="Disordered" evidence="5">
    <location>
        <begin position="1311"/>
        <end position="1341"/>
    </location>
</feature>
<dbReference type="Proteomes" id="UP000016935">
    <property type="component" value="Unassembled WGS sequence"/>
</dbReference>
<dbReference type="InterPro" id="IPR056884">
    <property type="entry name" value="NPHP3-like_N"/>
</dbReference>
<dbReference type="PANTHER" id="PTHR10039:SF17">
    <property type="entry name" value="FUNGAL STAND N-TERMINAL GOODBYE DOMAIN-CONTAINING PROTEIN-RELATED"/>
    <property type="match status" value="1"/>
</dbReference>
<dbReference type="PROSITE" id="PS50837">
    <property type="entry name" value="NACHT"/>
    <property type="match status" value="1"/>
</dbReference>
<dbReference type="SUPFAM" id="SSF57850">
    <property type="entry name" value="RING/U-box"/>
    <property type="match status" value="1"/>
</dbReference>
<keyword evidence="4" id="KW-0862">Zinc</keyword>
<evidence type="ECO:0000259" key="6">
    <source>
        <dbReference type="PROSITE" id="PS50837"/>
    </source>
</evidence>
<dbReference type="InterPro" id="IPR031350">
    <property type="entry name" value="Goodbye_dom"/>
</dbReference>
<evidence type="ECO:0000256" key="5">
    <source>
        <dbReference type="SAM" id="MobiDB-lite"/>
    </source>
</evidence>
<keyword evidence="1" id="KW-0479">Metal-binding</keyword>
<reference evidence="7 8" key="2">
    <citation type="journal article" date="2013" name="PLoS Genet.">
        <title>Comparative genome structure, secondary metabolite, and effector coding capacity across Cochliobolus pathogens.</title>
        <authorList>
            <person name="Condon B.J."/>
            <person name="Leng Y."/>
            <person name="Wu D."/>
            <person name="Bushley K.E."/>
            <person name="Ohm R.A."/>
            <person name="Otillar R."/>
            <person name="Martin J."/>
            <person name="Schackwitz W."/>
            <person name="Grimwood J."/>
            <person name="MohdZainudin N."/>
            <person name="Xue C."/>
            <person name="Wang R."/>
            <person name="Manning V.A."/>
            <person name="Dhillon B."/>
            <person name="Tu Z.J."/>
            <person name="Steffenson B.J."/>
            <person name="Salamov A."/>
            <person name="Sun H."/>
            <person name="Lowry S."/>
            <person name="LaButti K."/>
            <person name="Han J."/>
            <person name="Copeland A."/>
            <person name="Lindquist E."/>
            <person name="Barry K."/>
            <person name="Schmutz J."/>
            <person name="Baker S.E."/>
            <person name="Ciuffetti L.M."/>
            <person name="Grigoriev I.V."/>
            <person name="Zhong S."/>
            <person name="Turgeon B.G."/>
        </authorList>
    </citation>
    <scope>NUCLEOTIDE SEQUENCE [LARGE SCALE GENOMIC DNA]</scope>
    <source>
        <strain evidence="8">28A</strain>
    </source>
</reference>
<feature type="domain" description="NACHT" evidence="6">
    <location>
        <begin position="391"/>
        <end position="536"/>
    </location>
</feature>
<dbReference type="RefSeq" id="XP_008026393.1">
    <property type="nucleotide sequence ID" value="XM_008028202.1"/>
</dbReference>
<dbReference type="CDD" id="cd02249">
    <property type="entry name" value="ZZ"/>
    <property type="match status" value="1"/>
</dbReference>
<dbReference type="GO" id="GO:0008270">
    <property type="term" value="F:zinc ion binding"/>
    <property type="evidence" value="ECO:0007669"/>
    <property type="project" value="UniProtKB-KW"/>
</dbReference>
<dbReference type="GeneID" id="19404533"/>
<dbReference type="PANTHER" id="PTHR10039">
    <property type="entry name" value="AMELOGENIN"/>
    <property type="match status" value="1"/>
</dbReference>
<dbReference type="Gene3D" id="3.30.60.90">
    <property type="match status" value="1"/>
</dbReference>
<dbReference type="InterPro" id="IPR011990">
    <property type="entry name" value="TPR-like_helical_dom_sf"/>
</dbReference>